<comment type="caution">
    <text evidence="1">The sequence shown here is derived from an EMBL/GenBank/DDBJ whole genome shotgun (WGS) entry which is preliminary data.</text>
</comment>
<dbReference type="Proteomes" id="UP000637757">
    <property type="component" value="Unassembled WGS sequence"/>
</dbReference>
<gene>
    <name evidence="1" type="ORF">IC227_09605</name>
</gene>
<reference evidence="1" key="1">
    <citation type="submission" date="2020-09" db="EMBL/GenBank/DDBJ databases">
        <title>Genomic insights into the novelty and pathogenicity of a unique biofilm-forming Enterococcus sp. bacteria (Enterococcus lacertideformus) identified in reptiles.</title>
        <authorList>
            <person name="Agius J.E."/>
            <person name="Phalen D.N."/>
            <person name="Rose K."/>
            <person name="Eden J.-S."/>
        </authorList>
    </citation>
    <scope>NUCLEOTIDE SEQUENCE</scope>
    <source>
        <strain evidence="1">PHRS 0518</strain>
    </source>
</reference>
<keyword evidence="2" id="KW-1185">Reference proteome</keyword>
<dbReference type="AlphaFoldDB" id="A0A931F936"/>
<organism evidence="1 2">
    <name type="scientific">Enterococcus lacertideformus</name>
    <dbReference type="NCBI Taxonomy" id="2771493"/>
    <lineage>
        <taxon>Bacteria</taxon>
        <taxon>Bacillati</taxon>
        <taxon>Bacillota</taxon>
        <taxon>Bacilli</taxon>
        <taxon>Lactobacillales</taxon>
        <taxon>Enterococcaceae</taxon>
        <taxon>Enterococcus</taxon>
    </lineage>
</organism>
<evidence type="ECO:0000313" key="2">
    <source>
        <dbReference type="Proteomes" id="UP000637757"/>
    </source>
</evidence>
<evidence type="ECO:0000313" key="1">
    <source>
        <dbReference type="EMBL" id="MBF8808484.1"/>
    </source>
</evidence>
<accession>A0A931F936</accession>
<dbReference type="EMBL" id="JADAKE010000020">
    <property type="protein sequence ID" value="MBF8808484.1"/>
    <property type="molecule type" value="Genomic_DNA"/>
</dbReference>
<sequence>MSQSQNMELSKILADVHTIKLRLLEKVNASVLESEQLLNPTKWYYKNS</sequence>
<protein>
    <submittedName>
        <fullName evidence="1">Uncharacterized protein</fullName>
    </submittedName>
</protein>
<proteinExistence type="predicted"/>
<name>A0A931F936_9ENTE</name>